<organism evidence="4 5">
    <name type="scientific">Saccoglossus kowalevskii</name>
    <name type="common">Acorn worm</name>
    <dbReference type="NCBI Taxonomy" id="10224"/>
    <lineage>
        <taxon>Eukaryota</taxon>
        <taxon>Metazoa</taxon>
        <taxon>Hemichordata</taxon>
        <taxon>Enteropneusta</taxon>
        <taxon>Harrimaniidae</taxon>
        <taxon>Saccoglossus</taxon>
    </lineage>
</organism>
<keyword evidence="1" id="KW-0433">Leucine-rich repeat</keyword>
<keyword evidence="4" id="KW-1185">Reference proteome</keyword>
<evidence type="ECO:0000313" key="4">
    <source>
        <dbReference type="Proteomes" id="UP000694865"/>
    </source>
</evidence>
<dbReference type="Gene3D" id="3.80.10.10">
    <property type="entry name" value="Ribonuclease Inhibitor"/>
    <property type="match status" value="1"/>
</dbReference>
<feature type="region of interest" description="Disordered" evidence="3">
    <location>
        <begin position="53"/>
        <end position="156"/>
    </location>
</feature>
<proteinExistence type="predicted"/>
<evidence type="ECO:0000313" key="5">
    <source>
        <dbReference type="RefSeq" id="XP_006818706.1"/>
    </source>
</evidence>
<sequence>MYTQNRPRNRATLVTKDINPFGVQLSLQASATTVNERPVKQNPDFRLTRDQSAAFRPNEVHGSSSARKSSHSAIDYPERHSASPHLNSQEQPQRTGTGGRRQIHYPSTAYATQLTDLTQPESQDVNSSSDENYANTRQVQSAGASNTRLHKSNTHLPGDRVIFAESPSVPGVPIVYRTPEERGANPDRLNLDRRRLTVCPILEGEEHLRLLNFQHNMITKIQHLNNLRRLIFLDLYDNQIEEISGLNTLKSLRVLMLGKNR</sequence>
<keyword evidence="2" id="KW-0677">Repeat</keyword>
<dbReference type="SUPFAM" id="SSF52058">
    <property type="entry name" value="L domain-like"/>
    <property type="match status" value="1"/>
</dbReference>
<evidence type="ECO:0000256" key="1">
    <source>
        <dbReference type="ARBA" id="ARBA00022614"/>
    </source>
</evidence>
<name>A0ABM0MFB5_SACKO</name>
<protein>
    <submittedName>
        <fullName evidence="5">Uncharacterized protein LOC102806363</fullName>
    </submittedName>
</protein>
<accession>A0ABM0MFB5</accession>
<evidence type="ECO:0000256" key="2">
    <source>
        <dbReference type="ARBA" id="ARBA00022737"/>
    </source>
</evidence>
<dbReference type="InterPro" id="IPR001611">
    <property type="entry name" value="Leu-rich_rpt"/>
</dbReference>
<dbReference type="RefSeq" id="XP_006818706.1">
    <property type="nucleotide sequence ID" value="XM_006818643.1"/>
</dbReference>
<feature type="compositionally biased region" description="Polar residues" evidence="3">
    <location>
        <begin position="109"/>
        <end position="147"/>
    </location>
</feature>
<dbReference type="GeneID" id="102806363"/>
<feature type="compositionally biased region" description="Polar residues" evidence="3">
    <location>
        <begin position="84"/>
        <end position="95"/>
    </location>
</feature>
<gene>
    <name evidence="5" type="primary">LOC102806363</name>
</gene>
<dbReference type="Pfam" id="PF12799">
    <property type="entry name" value="LRR_4"/>
    <property type="match status" value="1"/>
</dbReference>
<evidence type="ECO:0000256" key="3">
    <source>
        <dbReference type="SAM" id="MobiDB-lite"/>
    </source>
</evidence>
<reference evidence="5" key="1">
    <citation type="submission" date="2025-08" db="UniProtKB">
        <authorList>
            <consortium name="RefSeq"/>
        </authorList>
    </citation>
    <scope>IDENTIFICATION</scope>
    <source>
        <tissue evidence="5">Testes</tissue>
    </source>
</reference>
<dbReference type="InterPro" id="IPR025875">
    <property type="entry name" value="Leu-rich_rpt_4"/>
</dbReference>
<dbReference type="Proteomes" id="UP000694865">
    <property type="component" value="Unplaced"/>
</dbReference>
<dbReference type="InterPro" id="IPR032675">
    <property type="entry name" value="LRR_dom_sf"/>
</dbReference>
<dbReference type="PROSITE" id="PS51450">
    <property type="entry name" value="LRR"/>
    <property type="match status" value="2"/>
</dbReference>